<dbReference type="AlphaFoldDB" id="A0AA36I742"/>
<name>A0AA36I742_9DINO</name>
<feature type="compositionally biased region" description="Basic and acidic residues" evidence="1">
    <location>
        <begin position="9"/>
        <end position="24"/>
    </location>
</feature>
<keyword evidence="3" id="KW-1185">Reference proteome</keyword>
<evidence type="ECO:0000313" key="2">
    <source>
        <dbReference type="EMBL" id="CAJ1382190.1"/>
    </source>
</evidence>
<organism evidence="2 3">
    <name type="scientific">Effrenium voratum</name>
    <dbReference type="NCBI Taxonomy" id="2562239"/>
    <lineage>
        <taxon>Eukaryota</taxon>
        <taxon>Sar</taxon>
        <taxon>Alveolata</taxon>
        <taxon>Dinophyceae</taxon>
        <taxon>Suessiales</taxon>
        <taxon>Symbiodiniaceae</taxon>
        <taxon>Effrenium</taxon>
    </lineage>
</organism>
<sequence length="142" mass="15697">MFCCGSKAGVEEPRRLRDLREDQTGARPAHRRARQDWGTGPTGQRLGGSSEGPSAAAASAASATSAERRLQALEAAQKRQVAPGTSKARANELSEQREKEELLGRITEQYYRLGEEVPMGLKLATLEQLRKHLEICRQRRAK</sequence>
<dbReference type="EMBL" id="CAUJNA010000879">
    <property type="protein sequence ID" value="CAJ1382190.1"/>
    <property type="molecule type" value="Genomic_DNA"/>
</dbReference>
<gene>
    <name evidence="2" type="ORF">EVOR1521_LOCUS9627</name>
</gene>
<comment type="caution">
    <text evidence="2">The sequence shown here is derived from an EMBL/GenBank/DDBJ whole genome shotgun (WGS) entry which is preliminary data.</text>
</comment>
<feature type="region of interest" description="Disordered" evidence="1">
    <location>
        <begin position="1"/>
        <end position="99"/>
    </location>
</feature>
<dbReference type="Proteomes" id="UP001178507">
    <property type="component" value="Unassembled WGS sequence"/>
</dbReference>
<proteinExistence type="predicted"/>
<feature type="compositionally biased region" description="Basic and acidic residues" evidence="1">
    <location>
        <begin position="89"/>
        <end position="99"/>
    </location>
</feature>
<protein>
    <submittedName>
        <fullName evidence="2">Uncharacterized protein</fullName>
    </submittedName>
</protein>
<accession>A0AA36I742</accession>
<reference evidence="2" key="1">
    <citation type="submission" date="2023-08" db="EMBL/GenBank/DDBJ databases">
        <authorList>
            <person name="Chen Y."/>
            <person name="Shah S."/>
            <person name="Dougan E. K."/>
            <person name="Thang M."/>
            <person name="Chan C."/>
        </authorList>
    </citation>
    <scope>NUCLEOTIDE SEQUENCE</scope>
</reference>
<evidence type="ECO:0000256" key="1">
    <source>
        <dbReference type="SAM" id="MobiDB-lite"/>
    </source>
</evidence>
<feature type="compositionally biased region" description="Low complexity" evidence="1">
    <location>
        <begin position="54"/>
        <end position="65"/>
    </location>
</feature>
<evidence type="ECO:0000313" key="3">
    <source>
        <dbReference type="Proteomes" id="UP001178507"/>
    </source>
</evidence>